<evidence type="ECO:0008006" key="5">
    <source>
        <dbReference type="Google" id="ProtNLM"/>
    </source>
</evidence>
<protein>
    <recommendedName>
        <fullName evidence="5">N-acetyltransferase domain-containing protein</fullName>
    </recommendedName>
</protein>
<dbReference type="Proteomes" id="UP000273270">
    <property type="component" value="Chromosome"/>
</dbReference>
<reference evidence="4" key="2">
    <citation type="submission" date="2018-11" db="EMBL/GenBank/DDBJ databases">
        <title>Proposal to divide the Flavobacteriaceae and reorganize its genera based on Amino Acid Identity values calculated from whole genome sequences.</title>
        <authorList>
            <person name="Nicholson A.C."/>
            <person name="Gulvik C.A."/>
            <person name="Whitney A.M."/>
            <person name="Humrighouse B.W."/>
            <person name="Bell M."/>
            <person name="Holmes B."/>
            <person name="Steigerwalt A.G."/>
            <person name="Villarma A."/>
            <person name="Sheth M."/>
            <person name="Batra D."/>
            <person name="Pryor J."/>
            <person name="Bernardet J.-F."/>
            <person name="Hugo C."/>
            <person name="Kampfer P."/>
            <person name="Newman J."/>
            <person name="McQuiston J.R."/>
        </authorList>
    </citation>
    <scope>NUCLEOTIDE SEQUENCE [LARGE SCALE GENOMIC DNA]</scope>
    <source>
        <strain evidence="4">G0188</strain>
    </source>
</reference>
<evidence type="ECO:0000313" key="3">
    <source>
        <dbReference type="Proteomes" id="UP000255224"/>
    </source>
</evidence>
<dbReference type="AlphaFoldDB" id="A0A376DWT0"/>
<dbReference type="EMBL" id="UFVQ01000003">
    <property type="protein sequence ID" value="STC95970.1"/>
    <property type="molecule type" value="Genomic_DNA"/>
</dbReference>
<name>A0A376DWT0_CHRCU</name>
<keyword evidence="4" id="KW-1185">Reference proteome</keyword>
<evidence type="ECO:0000313" key="2">
    <source>
        <dbReference type="EMBL" id="STC95970.1"/>
    </source>
</evidence>
<dbReference type="Gene3D" id="3.40.630.30">
    <property type="match status" value="1"/>
</dbReference>
<gene>
    <name evidence="1" type="ORF">EG346_17415</name>
    <name evidence="2" type="ORF">NCTC13533_02046</name>
</gene>
<reference evidence="2 3" key="1">
    <citation type="submission" date="2018-06" db="EMBL/GenBank/DDBJ databases">
        <authorList>
            <consortium name="Pathogen Informatics"/>
            <person name="Doyle S."/>
        </authorList>
    </citation>
    <scope>NUCLEOTIDE SEQUENCE [LARGE SCALE GENOMIC DNA]</scope>
    <source>
        <strain evidence="2 3">NCTC13533</strain>
    </source>
</reference>
<evidence type="ECO:0000313" key="1">
    <source>
        <dbReference type="EMBL" id="AZA49845.1"/>
    </source>
</evidence>
<accession>A0A376DWT0</accession>
<proteinExistence type="predicted"/>
<dbReference type="Proteomes" id="UP000255224">
    <property type="component" value="Unassembled WGS sequence"/>
</dbReference>
<sequence length="178" mass="20166">MNIISKFTVGSEEGISDLITIIDASVYALHQELVPEKDIKKHIEEDIDPRKMINDLNDLSNQLIITYADDQPVGYSILKSGVSHPSLSEEKRATEMSFVILPEFNSPEIRESLWKKSRSAASFTDIIWINIMTNDPLLEFLKESGFSVAADTTAGPFHLPSHILQLEISKKQENQRFY</sequence>
<dbReference type="OrthoDB" id="660843at2"/>
<accession>A0A3G6NA47</accession>
<dbReference type="KEGG" id="ccau:EG346_17415"/>
<dbReference type="EMBL" id="CP033920">
    <property type="protein sequence ID" value="AZA49845.1"/>
    <property type="molecule type" value="Genomic_DNA"/>
</dbReference>
<reference evidence="1" key="3">
    <citation type="submission" date="2018-11" db="EMBL/GenBank/DDBJ databases">
        <title>Proposal to divide the Flavobacteriaceae and reorganize its genera based on Amino Acid Identity values calculated from whole genome sequences.</title>
        <authorList>
            <person name="Nicholson A.C."/>
            <person name="Gulvik C.A."/>
            <person name="Whitney A.M."/>
            <person name="Humrighouse B.W."/>
            <person name="Bell M."/>
            <person name="Holmes B."/>
            <person name="Steigerwalt A."/>
            <person name="Villarma A."/>
            <person name="Sheth M."/>
            <person name="Batra D."/>
            <person name="Pryor J."/>
            <person name="Bernardet J.-F."/>
            <person name="Hugo C."/>
            <person name="Kampfer P."/>
            <person name="Newman J."/>
            <person name="Mcquiston J.R."/>
        </authorList>
    </citation>
    <scope>NUCLEOTIDE SEQUENCE [LARGE SCALE GENOMIC DNA]</scope>
    <source>
        <strain evidence="1">G0188</strain>
    </source>
</reference>
<evidence type="ECO:0000313" key="4">
    <source>
        <dbReference type="Proteomes" id="UP000273270"/>
    </source>
</evidence>
<organism evidence="2 3">
    <name type="scientific">Chryseobacterium carnipullorum</name>
    <dbReference type="NCBI Taxonomy" id="1124835"/>
    <lineage>
        <taxon>Bacteria</taxon>
        <taxon>Pseudomonadati</taxon>
        <taxon>Bacteroidota</taxon>
        <taxon>Flavobacteriia</taxon>
        <taxon>Flavobacteriales</taxon>
        <taxon>Weeksellaceae</taxon>
        <taxon>Chryseobacterium group</taxon>
        <taxon>Chryseobacterium</taxon>
    </lineage>
</organism>
<dbReference type="RefSeq" id="WP_123880368.1">
    <property type="nucleotide sequence ID" value="NZ_CP033920.1"/>
</dbReference>